<dbReference type="SUPFAM" id="SSF51735">
    <property type="entry name" value="NAD(P)-binding Rossmann-fold domains"/>
    <property type="match status" value="1"/>
</dbReference>
<feature type="domain" description="PRISE-like Rossmann-fold" evidence="1">
    <location>
        <begin position="104"/>
        <end position="260"/>
    </location>
</feature>
<proteinExistence type="predicted"/>
<protein>
    <submittedName>
        <fullName evidence="2">3-oxo-Delta(4,5)-steroid 5-beta-reductase</fullName>
    </submittedName>
</protein>
<dbReference type="GO" id="GO:0016627">
    <property type="term" value="F:oxidoreductase activity, acting on the CH-CH group of donors"/>
    <property type="evidence" value="ECO:0007669"/>
    <property type="project" value="UniProtKB-ARBA"/>
</dbReference>
<dbReference type="PANTHER" id="PTHR32487">
    <property type="entry name" value="3-OXO-DELTA(4,5)-STEROID 5-BETA-REDUCTASE"/>
    <property type="match status" value="1"/>
</dbReference>
<sequence>MSWWWAGAIGAAKQKKFDEEEPQPRPFQSVGLVIGVTGIVGNSLAEILPLADTPGGPWKVYGVARRPRPNWNADHPIEYIQCDVSNPNDADDKLSGLTDDAPNFYYTQEDILFAEAEKKEGLSWSVHRPLVIFGFSPYSLMNLVGTLCVYAAICKREGVPLRFPGSKAAWESYSAVSDADLIAEQHIWAAVDPYARNEAFNCSNGDVFKWKHLWKVLAEQFGIEEFGFEEGSNLKLSEMMKGKGPIWDEIVRENELQPTKLEEVGDWWFADVMLAGEGMLDSMNKAKEHGFLGFRNSKNSFINWIDKTKAFKIVP</sequence>
<dbReference type="Gene3D" id="3.40.50.720">
    <property type="entry name" value="NAD(P)-binding Rossmann-like Domain"/>
    <property type="match status" value="2"/>
</dbReference>
<keyword evidence="3" id="KW-1185">Reference proteome</keyword>
<dbReference type="EMBL" id="JAAIUW010000003">
    <property type="protein sequence ID" value="KAF7838154.1"/>
    <property type="molecule type" value="Genomic_DNA"/>
</dbReference>
<dbReference type="InterPro" id="IPR036291">
    <property type="entry name" value="NAD(P)-bd_dom_sf"/>
</dbReference>
<name>A0A835CDA4_9FABA</name>
<dbReference type="Pfam" id="PF22917">
    <property type="entry name" value="PRISE"/>
    <property type="match status" value="1"/>
</dbReference>
<evidence type="ECO:0000313" key="2">
    <source>
        <dbReference type="EMBL" id="KAF7838154.1"/>
    </source>
</evidence>
<dbReference type="GO" id="GO:0006629">
    <property type="term" value="P:lipid metabolic process"/>
    <property type="evidence" value="ECO:0007669"/>
    <property type="project" value="UniProtKB-ARBA"/>
</dbReference>
<evidence type="ECO:0000259" key="1">
    <source>
        <dbReference type="Pfam" id="PF22917"/>
    </source>
</evidence>
<accession>A0A835CDA4</accession>
<gene>
    <name evidence="2" type="ORF">G2W53_006636</name>
</gene>
<dbReference type="InterPro" id="IPR055222">
    <property type="entry name" value="PRISE-like_Rossmann-fold"/>
</dbReference>
<dbReference type="OrthoDB" id="1731983at2759"/>
<dbReference type="AlphaFoldDB" id="A0A835CDA4"/>
<evidence type="ECO:0000313" key="3">
    <source>
        <dbReference type="Proteomes" id="UP000634136"/>
    </source>
</evidence>
<dbReference type="Proteomes" id="UP000634136">
    <property type="component" value="Unassembled WGS sequence"/>
</dbReference>
<dbReference type="PANTHER" id="PTHR32487:SF0">
    <property type="entry name" value="3-OXO-DELTA(4,5)-STEROID 5-BETA-REDUCTASE"/>
    <property type="match status" value="1"/>
</dbReference>
<comment type="caution">
    <text evidence="2">The sequence shown here is derived from an EMBL/GenBank/DDBJ whole genome shotgun (WGS) entry which is preliminary data.</text>
</comment>
<reference evidence="2" key="1">
    <citation type="submission" date="2020-09" db="EMBL/GenBank/DDBJ databases">
        <title>Genome-Enabled Discovery of Anthraquinone Biosynthesis in Senna tora.</title>
        <authorList>
            <person name="Kang S.-H."/>
            <person name="Pandey R.P."/>
            <person name="Lee C.-M."/>
            <person name="Sim J.-S."/>
            <person name="Jeong J.-T."/>
            <person name="Choi B.-S."/>
            <person name="Jung M."/>
            <person name="Ginzburg D."/>
            <person name="Zhao K."/>
            <person name="Won S.Y."/>
            <person name="Oh T.-J."/>
            <person name="Yu Y."/>
            <person name="Kim N.-H."/>
            <person name="Lee O.R."/>
            <person name="Lee T.-H."/>
            <person name="Bashyal P."/>
            <person name="Kim T.-S."/>
            <person name="Lee W.-H."/>
            <person name="Kawkins C."/>
            <person name="Kim C.-K."/>
            <person name="Kim J.S."/>
            <person name="Ahn B.O."/>
            <person name="Rhee S.Y."/>
            <person name="Sohng J.K."/>
        </authorList>
    </citation>
    <scope>NUCLEOTIDE SEQUENCE</scope>
    <source>
        <tissue evidence="2">Leaf</tissue>
    </source>
</reference>
<organism evidence="2 3">
    <name type="scientific">Senna tora</name>
    <dbReference type="NCBI Taxonomy" id="362788"/>
    <lineage>
        <taxon>Eukaryota</taxon>
        <taxon>Viridiplantae</taxon>
        <taxon>Streptophyta</taxon>
        <taxon>Embryophyta</taxon>
        <taxon>Tracheophyta</taxon>
        <taxon>Spermatophyta</taxon>
        <taxon>Magnoliopsida</taxon>
        <taxon>eudicotyledons</taxon>
        <taxon>Gunneridae</taxon>
        <taxon>Pentapetalae</taxon>
        <taxon>rosids</taxon>
        <taxon>fabids</taxon>
        <taxon>Fabales</taxon>
        <taxon>Fabaceae</taxon>
        <taxon>Caesalpinioideae</taxon>
        <taxon>Cassia clade</taxon>
        <taxon>Senna</taxon>
    </lineage>
</organism>